<dbReference type="GO" id="GO:0016020">
    <property type="term" value="C:membrane"/>
    <property type="evidence" value="ECO:0007669"/>
    <property type="project" value="InterPro"/>
</dbReference>
<evidence type="ECO:0000259" key="2">
    <source>
        <dbReference type="SMART" id="SM00743"/>
    </source>
</evidence>
<dbReference type="CDD" id="cd20405">
    <property type="entry name" value="Tudor_Agenet_AtDUF_rpt1_3"/>
    <property type="match status" value="1"/>
</dbReference>
<proteinExistence type="predicted"/>
<feature type="domain" description="Agenet" evidence="2">
    <location>
        <begin position="1"/>
        <end position="71"/>
    </location>
</feature>
<sequence length="284" mass="33525">MDFKRGYRVEVYSKEEGFVGSYYSATILEKLAPTNELWVEYETLCQEEDETKLLREIVYVKNVRPFLPEIKLSEYSLLDKVDAYDNDGWWIGRISAVLDDFMYYVYFENSRDEIAYPVDKLRIHQEFDNGKWFFTNHKCDQILQKAIQQHMRGQVMDTLTEIQERHGAVRDVESKLLELQQVLSDVDHVQSGAAALQKEKKLERNSRKWILLKGLPEDWDDKEYIDDPEIRSQRYSPTFRLCSDKHVEQLRKRFIHSIAPRGLSGDRRYVVPASGFSFSAQQIC</sequence>
<dbReference type="STRING" id="3469.A0A4Y7L967"/>
<dbReference type="InterPro" id="IPR008395">
    <property type="entry name" value="Agenet-like_dom"/>
</dbReference>
<feature type="domain" description="Agenet" evidence="2">
    <location>
        <begin position="73"/>
        <end position="129"/>
    </location>
</feature>
<dbReference type="InterPro" id="IPR010989">
    <property type="entry name" value="SNARE"/>
</dbReference>
<dbReference type="InterPro" id="IPR014002">
    <property type="entry name" value="Agenet_dom_plant"/>
</dbReference>
<dbReference type="Gramene" id="RZC81180">
    <property type="protein sequence ID" value="RZC81180"/>
    <property type="gene ID" value="C5167_043751"/>
</dbReference>
<reference evidence="3 4" key="1">
    <citation type="journal article" date="2018" name="Science">
        <title>The opium poppy genome and morphinan production.</title>
        <authorList>
            <person name="Guo L."/>
            <person name="Winzer T."/>
            <person name="Yang X."/>
            <person name="Li Y."/>
            <person name="Ning Z."/>
            <person name="He Z."/>
            <person name="Teodor R."/>
            <person name="Lu Y."/>
            <person name="Bowser T.A."/>
            <person name="Graham I.A."/>
            <person name="Ye K."/>
        </authorList>
    </citation>
    <scope>NUCLEOTIDE SEQUENCE [LARGE SCALE GENOMIC DNA]</scope>
    <source>
        <strain evidence="4">cv. HN1</strain>
        <tissue evidence="3">Leaves</tissue>
    </source>
</reference>
<dbReference type="EMBL" id="CM010724">
    <property type="protein sequence ID" value="RZC81180.1"/>
    <property type="molecule type" value="Genomic_DNA"/>
</dbReference>
<gene>
    <name evidence="3" type="ORF">C5167_043751</name>
</gene>
<dbReference type="GO" id="GO:0015031">
    <property type="term" value="P:protein transport"/>
    <property type="evidence" value="ECO:0007669"/>
    <property type="project" value="UniProtKB-KW"/>
</dbReference>
<protein>
    <recommendedName>
        <fullName evidence="2">Agenet domain-containing protein</fullName>
    </recommendedName>
</protein>
<dbReference type="SMART" id="SM00743">
    <property type="entry name" value="Agenet"/>
    <property type="match status" value="2"/>
</dbReference>
<evidence type="ECO:0000256" key="1">
    <source>
        <dbReference type="ARBA" id="ARBA00022927"/>
    </source>
</evidence>
<dbReference type="CDD" id="cd20406">
    <property type="entry name" value="Tudor_Agenet_AtDUF_rpt2_4"/>
    <property type="match status" value="1"/>
</dbReference>
<dbReference type="PANTHER" id="PTHR31917">
    <property type="entry name" value="AGENET DOMAIN-CONTAINING PROTEIN-RELATED"/>
    <property type="match status" value="1"/>
</dbReference>
<organism evidence="3 4">
    <name type="scientific">Papaver somniferum</name>
    <name type="common">Opium poppy</name>
    <dbReference type="NCBI Taxonomy" id="3469"/>
    <lineage>
        <taxon>Eukaryota</taxon>
        <taxon>Viridiplantae</taxon>
        <taxon>Streptophyta</taxon>
        <taxon>Embryophyta</taxon>
        <taxon>Tracheophyta</taxon>
        <taxon>Spermatophyta</taxon>
        <taxon>Magnoliopsida</taxon>
        <taxon>Ranunculales</taxon>
        <taxon>Papaveraceae</taxon>
        <taxon>Papaveroideae</taxon>
        <taxon>Papaver</taxon>
    </lineage>
</organism>
<keyword evidence="1" id="KW-0813">Transport</keyword>
<dbReference type="Proteomes" id="UP000316621">
    <property type="component" value="Chromosome 10"/>
</dbReference>
<dbReference type="PANTHER" id="PTHR31917:SF148">
    <property type="entry name" value="DUF724 DOMAIN-CONTAINING PROTEIN 2"/>
    <property type="match status" value="1"/>
</dbReference>
<name>A0A4Y7L967_PAPSO</name>
<dbReference type="Pfam" id="PF05641">
    <property type="entry name" value="Agenet"/>
    <property type="match status" value="1"/>
</dbReference>
<keyword evidence="1" id="KW-0653">Protein transport</keyword>
<evidence type="ECO:0000313" key="3">
    <source>
        <dbReference type="EMBL" id="RZC81180.1"/>
    </source>
</evidence>
<keyword evidence="4" id="KW-1185">Reference proteome</keyword>
<dbReference type="GO" id="GO:0016192">
    <property type="term" value="P:vesicle-mediated transport"/>
    <property type="evidence" value="ECO:0007669"/>
    <property type="project" value="InterPro"/>
</dbReference>
<dbReference type="SUPFAM" id="SSF47661">
    <property type="entry name" value="t-snare proteins"/>
    <property type="match status" value="1"/>
</dbReference>
<dbReference type="AlphaFoldDB" id="A0A4Y7L967"/>
<dbReference type="Gene3D" id="1.20.58.70">
    <property type="match status" value="1"/>
</dbReference>
<evidence type="ECO:0000313" key="4">
    <source>
        <dbReference type="Proteomes" id="UP000316621"/>
    </source>
</evidence>
<accession>A0A4Y7L967</accession>